<accession>A0A133PQS8</accession>
<dbReference type="RefSeq" id="WP_060799832.1">
    <property type="nucleotide sequence ID" value="NZ_JASOSC010000002.1"/>
</dbReference>
<evidence type="ECO:0008006" key="3">
    <source>
        <dbReference type="Google" id="ProtNLM"/>
    </source>
</evidence>
<sequence length="202" mass="23438">MKKLKRSLFIILLIGLALFAAFFYGKRQMKSEMEPEITSSLIYNKLVSAKELTTLKYHYTNMGHFENQNTFYGYKVPFTSKEFIVSYEGLINAGIDLDKIKVDVGDKSIEIKIPPAEILSHEIYEDSLKVYDERESIFNRIDIEDYNNFSKDQKTEVEKRAIKKGLLKEADEESKKAIQEILGADTILSKYDIKIIRDENLK</sequence>
<dbReference type="AlphaFoldDB" id="A0A133PQS8"/>
<proteinExistence type="predicted"/>
<dbReference type="InterPro" id="IPR025324">
    <property type="entry name" value="DUF4230"/>
</dbReference>
<dbReference type="Pfam" id="PF14014">
    <property type="entry name" value="DUF4230"/>
    <property type="match status" value="1"/>
</dbReference>
<dbReference type="PATRIC" id="fig|54005.3.peg.584"/>
<name>A0A133PQS8_9FIRM</name>
<protein>
    <recommendedName>
        <fullName evidence="3">DUF4230 domain-containing protein</fullName>
    </recommendedName>
</protein>
<organism evidence="1">
    <name type="scientific">Peptoniphilus harei</name>
    <dbReference type="NCBI Taxonomy" id="54005"/>
    <lineage>
        <taxon>Bacteria</taxon>
        <taxon>Bacillati</taxon>
        <taxon>Bacillota</taxon>
        <taxon>Tissierellia</taxon>
        <taxon>Tissierellales</taxon>
        <taxon>Peptoniphilaceae</taxon>
        <taxon>Peptoniphilus</taxon>
    </lineage>
</organism>
<reference evidence="1 2" key="1">
    <citation type="submission" date="2016-01" db="EMBL/GenBank/DDBJ databases">
        <authorList>
            <person name="Oliw E.H."/>
        </authorList>
    </citation>
    <scope>NUCLEOTIDE SEQUENCE [LARGE SCALE GENOMIC DNA]</scope>
    <source>
        <strain evidence="1 2">CMW7756A</strain>
    </source>
</reference>
<comment type="caution">
    <text evidence="1">The sequence shown here is derived from an EMBL/GenBank/DDBJ whole genome shotgun (WGS) entry which is preliminary data.</text>
</comment>
<gene>
    <name evidence="1" type="ORF">HMPREF3229_00592</name>
</gene>
<evidence type="ECO:0000313" key="1">
    <source>
        <dbReference type="EMBL" id="KXA30994.1"/>
    </source>
</evidence>
<dbReference type="EMBL" id="LRQE01000021">
    <property type="protein sequence ID" value="KXA30994.1"/>
    <property type="molecule type" value="Genomic_DNA"/>
</dbReference>
<evidence type="ECO:0000313" key="2">
    <source>
        <dbReference type="Proteomes" id="UP000070174"/>
    </source>
</evidence>
<dbReference type="Proteomes" id="UP000070174">
    <property type="component" value="Unassembled WGS sequence"/>
</dbReference>